<evidence type="ECO:0000256" key="4">
    <source>
        <dbReference type="PROSITE-ProRule" id="PRU00335"/>
    </source>
</evidence>
<organism evidence="6 7">
    <name type="scientific">Mycoplana azooxidifex</name>
    <dbReference type="NCBI Taxonomy" id="1636188"/>
    <lineage>
        <taxon>Bacteria</taxon>
        <taxon>Pseudomonadati</taxon>
        <taxon>Pseudomonadota</taxon>
        <taxon>Alphaproteobacteria</taxon>
        <taxon>Hyphomicrobiales</taxon>
        <taxon>Rhizobiaceae</taxon>
        <taxon>Mycoplana</taxon>
    </lineage>
</organism>
<dbReference type="PANTHER" id="PTHR47506">
    <property type="entry name" value="TRANSCRIPTIONAL REGULATORY PROTEIN"/>
    <property type="match status" value="1"/>
</dbReference>
<evidence type="ECO:0000313" key="7">
    <source>
        <dbReference type="Proteomes" id="UP000574761"/>
    </source>
</evidence>
<dbReference type="Proteomes" id="UP000574761">
    <property type="component" value="Unassembled WGS sequence"/>
</dbReference>
<evidence type="ECO:0000259" key="5">
    <source>
        <dbReference type="PROSITE" id="PS50977"/>
    </source>
</evidence>
<evidence type="ECO:0000256" key="2">
    <source>
        <dbReference type="ARBA" id="ARBA00023125"/>
    </source>
</evidence>
<feature type="domain" description="HTH tetR-type" evidence="5">
    <location>
        <begin position="1"/>
        <end position="54"/>
    </location>
</feature>
<proteinExistence type="predicted"/>
<feature type="DNA-binding region" description="H-T-H motif" evidence="4">
    <location>
        <begin position="17"/>
        <end position="36"/>
    </location>
</feature>
<dbReference type="InterPro" id="IPR001647">
    <property type="entry name" value="HTH_TetR"/>
</dbReference>
<evidence type="ECO:0000313" key="6">
    <source>
        <dbReference type="EMBL" id="MBB3978428.1"/>
    </source>
</evidence>
<keyword evidence="3" id="KW-0804">Transcription</keyword>
<dbReference type="PANTHER" id="PTHR47506:SF1">
    <property type="entry name" value="HTH-TYPE TRANSCRIPTIONAL REGULATOR YJDC"/>
    <property type="match status" value="1"/>
</dbReference>
<dbReference type="SUPFAM" id="SSF46689">
    <property type="entry name" value="Homeodomain-like"/>
    <property type="match status" value="1"/>
</dbReference>
<dbReference type="EMBL" id="JACIEE010000007">
    <property type="protein sequence ID" value="MBB3978428.1"/>
    <property type="molecule type" value="Genomic_DNA"/>
</dbReference>
<name>A0A7W6D812_9HYPH</name>
<dbReference type="InterPro" id="IPR009057">
    <property type="entry name" value="Homeodomain-like_sf"/>
</dbReference>
<accession>A0A7W6D812</accession>
<dbReference type="SUPFAM" id="SSF48498">
    <property type="entry name" value="Tetracyclin repressor-like, C-terminal domain"/>
    <property type="match status" value="1"/>
</dbReference>
<dbReference type="GO" id="GO:0003677">
    <property type="term" value="F:DNA binding"/>
    <property type="evidence" value="ECO:0007669"/>
    <property type="project" value="UniProtKB-UniRule"/>
</dbReference>
<evidence type="ECO:0000256" key="1">
    <source>
        <dbReference type="ARBA" id="ARBA00023015"/>
    </source>
</evidence>
<dbReference type="Gene3D" id="1.10.357.10">
    <property type="entry name" value="Tetracycline Repressor, domain 2"/>
    <property type="match status" value="1"/>
</dbReference>
<gene>
    <name evidence="6" type="ORF">GGQ64_003662</name>
</gene>
<dbReference type="PROSITE" id="PS50977">
    <property type="entry name" value="HTH_TETR_2"/>
    <property type="match status" value="1"/>
</dbReference>
<evidence type="ECO:0000256" key="3">
    <source>
        <dbReference type="ARBA" id="ARBA00023163"/>
    </source>
</evidence>
<comment type="caution">
    <text evidence="6">The sequence shown here is derived from an EMBL/GenBank/DDBJ whole genome shotgun (WGS) entry which is preliminary data.</text>
</comment>
<keyword evidence="2 4" id="KW-0238">DNA-binding</keyword>
<dbReference type="Gene3D" id="1.10.10.60">
    <property type="entry name" value="Homeodomain-like"/>
    <property type="match status" value="1"/>
</dbReference>
<reference evidence="6 7" key="1">
    <citation type="submission" date="2020-08" db="EMBL/GenBank/DDBJ databases">
        <title>Genomic Encyclopedia of Type Strains, Phase IV (KMG-IV): sequencing the most valuable type-strain genomes for metagenomic binning, comparative biology and taxonomic classification.</title>
        <authorList>
            <person name="Goeker M."/>
        </authorList>
    </citation>
    <scope>NUCLEOTIDE SEQUENCE [LARGE SCALE GENOMIC DNA]</scope>
    <source>
        <strain evidence="6 7">DSM 100211</strain>
    </source>
</reference>
<dbReference type="AlphaFoldDB" id="A0A7W6D812"/>
<keyword evidence="1" id="KW-0805">Transcription regulation</keyword>
<protein>
    <submittedName>
        <fullName evidence="6">AcrR family transcriptional regulator</fullName>
    </submittedName>
</protein>
<keyword evidence="7" id="KW-1185">Reference proteome</keyword>
<sequence length="176" mass="18740">MDAAIGAFREHGFEGTSTGMLVDAMRIGRQSLYDTFGDKWQLYRAAVERYAAGETEAHIAALRSGASALDGIRAMLARVVQTAGQSCLGIGSICEFGQSRPDLSALHQAADRRLKRAATERIIEAQAVGEIDRALSAVAVADFLFASVAAIRIAARGGADRAHLQSLSEMTLRAMT</sequence>
<dbReference type="InterPro" id="IPR036271">
    <property type="entry name" value="Tet_transcr_reg_TetR-rel_C_sf"/>
</dbReference>
<dbReference type="Pfam" id="PF00440">
    <property type="entry name" value="TetR_N"/>
    <property type="match status" value="1"/>
</dbReference>